<dbReference type="EMBL" id="BEZZ01000050">
    <property type="protein sequence ID" value="GCC24208.1"/>
    <property type="molecule type" value="Genomic_DNA"/>
</dbReference>
<feature type="compositionally biased region" description="Polar residues" evidence="1">
    <location>
        <begin position="64"/>
        <end position="75"/>
    </location>
</feature>
<accession>A0A401S1F8</accession>
<proteinExistence type="predicted"/>
<evidence type="ECO:0000256" key="1">
    <source>
        <dbReference type="SAM" id="MobiDB-lite"/>
    </source>
</evidence>
<comment type="caution">
    <text evidence="2">The sequence shown here is derived from an EMBL/GenBank/DDBJ whole genome shotgun (WGS) entry which is preliminary data.</text>
</comment>
<feature type="region of interest" description="Disordered" evidence="1">
    <location>
        <begin position="41"/>
        <end position="109"/>
    </location>
</feature>
<evidence type="ECO:0000313" key="3">
    <source>
        <dbReference type="Proteomes" id="UP000287033"/>
    </source>
</evidence>
<sequence>MGKRSGPFSGPSAELCKCAQAIVKFKVYHARGANIPETFIGVHPRLRQPGLVQKPPDPSPSRGPKQTPQTFQNLPPTWCCPLPPHATAEPSEPCSAPQPTTIPLGGLHAARANTSPGPGFVSGSGVTAPYCRARSERAAGIGRF</sequence>
<evidence type="ECO:0000313" key="2">
    <source>
        <dbReference type="EMBL" id="GCC24208.1"/>
    </source>
</evidence>
<dbReference type="Proteomes" id="UP000287033">
    <property type="component" value="Unassembled WGS sequence"/>
</dbReference>
<name>A0A401S1F8_CHIPU</name>
<gene>
    <name evidence="2" type="ORF">chiPu_0002608</name>
</gene>
<reference evidence="2 3" key="1">
    <citation type="journal article" date="2018" name="Nat. Ecol. Evol.">
        <title>Shark genomes provide insights into elasmobranch evolution and the origin of vertebrates.</title>
        <authorList>
            <person name="Hara Y"/>
            <person name="Yamaguchi K"/>
            <person name="Onimaru K"/>
            <person name="Kadota M"/>
            <person name="Koyanagi M"/>
            <person name="Keeley SD"/>
            <person name="Tatsumi K"/>
            <person name="Tanaka K"/>
            <person name="Motone F"/>
            <person name="Kageyama Y"/>
            <person name="Nozu R"/>
            <person name="Adachi N"/>
            <person name="Nishimura O"/>
            <person name="Nakagawa R"/>
            <person name="Tanegashima C"/>
            <person name="Kiyatake I"/>
            <person name="Matsumoto R"/>
            <person name="Murakumo K"/>
            <person name="Nishida K"/>
            <person name="Terakita A"/>
            <person name="Kuratani S"/>
            <person name="Sato K"/>
            <person name="Hyodo S Kuraku.S."/>
        </authorList>
    </citation>
    <scope>NUCLEOTIDE SEQUENCE [LARGE SCALE GENOMIC DNA]</scope>
</reference>
<organism evidence="2 3">
    <name type="scientific">Chiloscyllium punctatum</name>
    <name type="common">Brownbanded bambooshark</name>
    <name type="synonym">Hemiscyllium punctatum</name>
    <dbReference type="NCBI Taxonomy" id="137246"/>
    <lineage>
        <taxon>Eukaryota</taxon>
        <taxon>Metazoa</taxon>
        <taxon>Chordata</taxon>
        <taxon>Craniata</taxon>
        <taxon>Vertebrata</taxon>
        <taxon>Chondrichthyes</taxon>
        <taxon>Elasmobranchii</taxon>
        <taxon>Galeomorphii</taxon>
        <taxon>Galeoidea</taxon>
        <taxon>Orectolobiformes</taxon>
        <taxon>Hemiscylliidae</taxon>
        <taxon>Chiloscyllium</taxon>
    </lineage>
</organism>
<keyword evidence="3" id="KW-1185">Reference proteome</keyword>
<protein>
    <submittedName>
        <fullName evidence="2">Uncharacterized protein</fullName>
    </submittedName>
</protein>
<dbReference type="AlphaFoldDB" id="A0A401S1F8"/>